<keyword evidence="2" id="KW-1185">Reference proteome</keyword>
<comment type="caution">
    <text evidence="1">The sequence shown here is derived from an EMBL/GenBank/DDBJ whole genome shotgun (WGS) entry which is preliminary data.</text>
</comment>
<reference evidence="2" key="1">
    <citation type="journal article" date="2019" name="Curr. Biol.">
        <title>Genome Sequence of Striga asiatica Provides Insight into the Evolution of Plant Parasitism.</title>
        <authorList>
            <person name="Yoshida S."/>
            <person name="Kim S."/>
            <person name="Wafula E.K."/>
            <person name="Tanskanen J."/>
            <person name="Kim Y.M."/>
            <person name="Honaas L."/>
            <person name="Yang Z."/>
            <person name="Spallek T."/>
            <person name="Conn C.E."/>
            <person name="Ichihashi Y."/>
            <person name="Cheong K."/>
            <person name="Cui S."/>
            <person name="Der J.P."/>
            <person name="Gundlach H."/>
            <person name="Jiao Y."/>
            <person name="Hori C."/>
            <person name="Ishida J.K."/>
            <person name="Kasahara H."/>
            <person name="Kiba T."/>
            <person name="Kim M.S."/>
            <person name="Koo N."/>
            <person name="Laohavisit A."/>
            <person name="Lee Y.H."/>
            <person name="Lumba S."/>
            <person name="McCourt P."/>
            <person name="Mortimer J.C."/>
            <person name="Mutuku J.M."/>
            <person name="Nomura T."/>
            <person name="Sasaki-Sekimoto Y."/>
            <person name="Seto Y."/>
            <person name="Wang Y."/>
            <person name="Wakatake T."/>
            <person name="Sakakibara H."/>
            <person name="Demura T."/>
            <person name="Yamaguchi S."/>
            <person name="Yoneyama K."/>
            <person name="Manabe R.I."/>
            <person name="Nelson D.C."/>
            <person name="Schulman A.H."/>
            <person name="Timko M.P."/>
            <person name="dePamphilis C.W."/>
            <person name="Choi D."/>
            <person name="Shirasu K."/>
        </authorList>
    </citation>
    <scope>NUCLEOTIDE SEQUENCE [LARGE SCALE GENOMIC DNA]</scope>
    <source>
        <strain evidence="2">cv. UVA1</strain>
    </source>
</reference>
<dbReference type="EMBL" id="BKCP01002891">
    <property type="protein sequence ID" value="GER28684.1"/>
    <property type="molecule type" value="Genomic_DNA"/>
</dbReference>
<evidence type="ECO:0000313" key="2">
    <source>
        <dbReference type="Proteomes" id="UP000325081"/>
    </source>
</evidence>
<evidence type="ECO:0000313" key="1">
    <source>
        <dbReference type="EMBL" id="GER28684.1"/>
    </source>
</evidence>
<organism evidence="1 2">
    <name type="scientific">Striga asiatica</name>
    <name type="common">Asiatic witchweed</name>
    <name type="synonym">Buchnera asiatica</name>
    <dbReference type="NCBI Taxonomy" id="4170"/>
    <lineage>
        <taxon>Eukaryota</taxon>
        <taxon>Viridiplantae</taxon>
        <taxon>Streptophyta</taxon>
        <taxon>Embryophyta</taxon>
        <taxon>Tracheophyta</taxon>
        <taxon>Spermatophyta</taxon>
        <taxon>Magnoliopsida</taxon>
        <taxon>eudicotyledons</taxon>
        <taxon>Gunneridae</taxon>
        <taxon>Pentapetalae</taxon>
        <taxon>asterids</taxon>
        <taxon>lamiids</taxon>
        <taxon>Lamiales</taxon>
        <taxon>Orobanchaceae</taxon>
        <taxon>Buchnereae</taxon>
        <taxon>Striga</taxon>
    </lineage>
</organism>
<dbReference type="AlphaFoldDB" id="A0A5A7P809"/>
<accession>A0A5A7P809</accession>
<protein>
    <submittedName>
        <fullName evidence="1">Heat-inducible transcription repressor HrcA</fullName>
    </submittedName>
</protein>
<dbReference type="Proteomes" id="UP000325081">
    <property type="component" value="Unassembled WGS sequence"/>
</dbReference>
<name>A0A5A7P809_STRAF</name>
<gene>
    <name evidence="1" type="ORF">STAS_04501</name>
</gene>
<proteinExistence type="predicted"/>
<sequence length="151" mass="17491">MPLTEFEIACSSFSSYLNAGLKDLTCVSAARLIKQKPFRPLMRFRFECGELSDRRKCALAKLSASIREHHDFSTARKRFRVLTGRRLRMFSMTSNGSGDCSGRTTFMAAGVITYLFGDPTDRRLQLLFRDLVSRWRTHFDLHGNRQIVHHW</sequence>